<evidence type="ECO:0000256" key="1">
    <source>
        <dbReference type="SAM" id="MobiDB-lite"/>
    </source>
</evidence>
<evidence type="ECO:0000313" key="4">
    <source>
        <dbReference type="Proteomes" id="UP000315647"/>
    </source>
</evidence>
<dbReference type="AlphaFoldDB" id="A0A517QBV9"/>
<name>A0A517QBV9_9PLAN</name>
<organism evidence="3 4">
    <name type="scientific">Gimesia panareensis</name>
    <dbReference type="NCBI Taxonomy" id="2527978"/>
    <lineage>
        <taxon>Bacteria</taxon>
        <taxon>Pseudomonadati</taxon>
        <taxon>Planctomycetota</taxon>
        <taxon>Planctomycetia</taxon>
        <taxon>Planctomycetales</taxon>
        <taxon>Planctomycetaceae</taxon>
        <taxon>Gimesia</taxon>
    </lineage>
</organism>
<proteinExistence type="predicted"/>
<accession>A0A517QBV9</accession>
<evidence type="ECO:0000313" key="3">
    <source>
        <dbReference type="EMBL" id="QDT29123.1"/>
    </source>
</evidence>
<feature type="region of interest" description="Disordered" evidence="1">
    <location>
        <begin position="24"/>
        <end position="55"/>
    </location>
</feature>
<protein>
    <submittedName>
        <fullName evidence="3">Uncharacterized protein</fullName>
    </submittedName>
</protein>
<evidence type="ECO:0000256" key="2">
    <source>
        <dbReference type="SAM" id="SignalP"/>
    </source>
</evidence>
<feature type="chain" id="PRO_5043321726" evidence="2">
    <location>
        <begin position="21"/>
        <end position="55"/>
    </location>
</feature>
<dbReference type="RefSeq" id="WP_197996146.1">
    <property type="nucleotide sequence ID" value="NZ_CP036277.1"/>
</dbReference>
<keyword evidence="2" id="KW-0732">Signal</keyword>
<keyword evidence="4" id="KW-1185">Reference proteome</keyword>
<gene>
    <name evidence="3" type="ORF">Enr10x_44720</name>
</gene>
<dbReference type="Proteomes" id="UP000315647">
    <property type="component" value="Chromosome"/>
</dbReference>
<dbReference type="EMBL" id="CP037421">
    <property type="protein sequence ID" value="QDT29123.1"/>
    <property type="molecule type" value="Genomic_DNA"/>
</dbReference>
<accession>A0A518AB77</accession>
<feature type="compositionally biased region" description="Acidic residues" evidence="1">
    <location>
        <begin position="31"/>
        <end position="43"/>
    </location>
</feature>
<reference evidence="3 4" key="1">
    <citation type="submission" date="2019-03" db="EMBL/GenBank/DDBJ databases">
        <title>Deep-cultivation of Planctomycetes and their phenomic and genomic characterization uncovers novel biology.</title>
        <authorList>
            <person name="Wiegand S."/>
            <person name="Jogler M."/>
            <person name="Boedeker C."/>
            <person name="Pinto D."/>
            <person name="Vollmers J."/>
            <person name="Rivas-Marin E."/>
            <person name="Kohn T."/>
            <person name="Peeters S.H."/>
            <person name="Heuer A."/>
            <person name="Rast P."/>
            <person name="Oberbeckmann S."/>
            <person name="Bunk B."/>
            <person name="Jeske O."/>
            <person name="Meyerdierks A."/>
            <person name="Storesund J.E."/>
            <person name="Kallscheuer N."/>
            <person name="Luecker S."/>
            <person name="Lage O.M."/>
            <person name="Pohl T."/>
            <person name="Merkel B.J."/>
            <person name="Hornburger P."/>
            <person name="Mueller R.-W."/>
            <person name="Bruemmer F."/>
            <person name="Labrenz M."/>
            <person name="Spormann A.M."/>
            <person name="Op den Camp H."/>
            <person name="Overmann J."/>
            <person name="Amann R."/>
            <person name="Jetten M.S.M."/>
            <person name="Mascher T."/>
            <person name="Medema M.H."/>
            <person name="Devos D.P."/>
            <person name="Kaster A.-K."/>
            <person name="Ovreas L."/>
            <person name="Rohde M."/>
            <person name="Galperin M.Y."/>
            <person name="Jogler C."/>
        </authorList>
    </citation>
    <scope>NUCLEOTIDE SEQUENCE [LARGE SCALE GENOMIC DNA]</scope>
    <source>
        <strain evidence="3 4">Enr10</strain>
    </source>
</reference>
<feature type="signal peptide" evidence="2">
    <location>
        <begin position="1"/>
        <end position="20"/>
    </location>
</feature>
<sequence length="55" mass="5982" precursor="true">MPRYLYSILFVLCLTPFQFGCGSSAPMTPETDADPVEELDPASEAEAVNNAKKDT</sequence>